<sequence>MLTFTGVFTEVPIDSKLIIPPQKPPMECILDTMVDIEITKAEVIDTPLVYPEDTSLQLRKVIITGIAKIKIKYSALVDDQQVHLAHFDVQFCTLIEWPGGPPQGTPIIVKPVIEKAIFIKEDERRIFKALLIRLEVYRK</sequence>
<proteinExistence type="predicted"/>
<reference evidence="3" key="1">
    <citation type="submission" date="2016-11" db="EMBL/GenBank/DDBJ databases">
        <authorList>
            <person name="Varghese N."/>
            <person name="Submissions S."/>
        </authorList>
    </citation>
    <scope>NUCLEOTIDE SEQUENCE [LARGE SCALE GENOMIC DNA]</scope>
    <source>
        <strain evidence="3">DSM 11003</strain>
    </source>
</reference>
<feature type="domain" description="SipL SPOCS" evidence="1">
    <location>
        <begin position="27"/>
        <end position="115"/>
    </location>
</feature>
<dbReference type="InterPro" id="IPR024300">
    <property type="entry name" value="SipL_SPOCS_dom"/>
</dbReference>
<dbReference type="Pfam" id="PF12673">
    <property type="entry name" value="SipL"/>
    <property type="match status" value="1"/>
</dbReference>
<dbReference type="STRING" id="1123382.SAMN02745221_01200"/>
<dbReference type="RefSeq" id="WP_073091544.1">
    <property type="nucleotide sequence ID" value="NZ_FQWY01000016.1"/>
</dbReference>
<evidence type="ECO:0000313" key="3">
    <source>
        <dbReference type="Proteomes" id="UP000242329"/>
    </source>
</evidence>
<accession>A0A1M5NFR9</accession>
<dbReference type="Proteomes" id="UP000242329">
    <property type="component" value="Unassembled WGS sequence"/>
</dbReference>
<organism evidence="2 3">
    <name type="scientific">Thermosyntropha lipolytica DSM 11003</name>
    <dbReference type="NCBI Taxonomy" id="1123382"/>
    <lineage>
        <taxon>Bacteria</taxon>
        <taxon>Bacillati</taxon>
        <taxon>Bacillota</taxon>
        <taxon>Clostridia</taxon>
        <taxon>Eubacteriales</taxon>
        <taxon>Syntrophomonadaceae</taxon>
        <taxon>Thermosyntropha</taxon>
    </lineage>
</organism>
<evidence type="ECO:0000313" key="2">
    <source>
        <dbReference type="EMBL" id="SHG88360.1"/>
    </source>
</evidence>
<dbReference type="OrthoDB" id="1716276at2"/>
<dbReference type="AlphaFoldDB" id="A0A1M5NFR9"/>
<dbReference type="EMBL" id="FQWY01000016">
    <property type="protein sequence ID" value="SHG88360.1"/>
    <property type="molecule type" value="Genomic_DNA"/>
</dbReference>
<keyword evidence="3" id="KW-1185">Reference proteome</keyword>
<evidence type="ECO:0000259" key="1">
    <source>
        <dbReference type="Pfam" id="PF12673"/>
    </source>
</evidence>
<protein>
    <recommendedName>
        <fullName evidence="1">SipL SPOCS domain-containing protein</fullName>
    </recommendedName>
</protein>
<name>A0A1M5NFR9_9FIRM</name>
<gene>
    <name evidence="2" type="ORF">SAMN02745221_01200</name>
</gene>